<feature type="domain" description="Dystroglycan-type cadherin-like" evidence="3">
    <location>
        <begin position="1250"/>
        <end position="1340"/>
    </location>
</feature>
<feature type="domain" description="Dystroglycan-type cadherin-like" evidence="3">
    <location>
        <begin position="1344"/>
        <end position="1434"/>
    </location>
</feature>
<feature type="signal peptide" evidence="2">
    <location>
        <begin position="1"/>
        <end position="28"/>
    </location>
</feature>
<dbReference type="OrthoDB" id="9806238at2"/>
<evidence type="ECO:0000313" key="5">
    <source>
        <dbReference type="Proteomes" id="UP000295375"/>
    </source>
</evidence>
<dbReference type="InterPro" id="IPR006644">
    <property type="entry name" value="Cadg"/>
</dbReference>
<protein>
    <submittedName>
        <fullName evidence="4">Putative Ig domain-containing protein</fullName>
    </submittedName>
</protein>
<proteinExistence type="predicted"/>
<dbReference type="InterPro" id="IPR011635">
    <property type="entry name" value="CARDB"/>
</dbReference>
<dbReference type="GO" id="GO:0016020">
    <property type="term" value="C:membrane"/>
    <property type="evidence" value="ECO:0007669"/>
    <property type="project" value="InterPro"/>
</dbReference>
<evidence type="ECO:0000256" key="2">
    <source>
        <dbReference type="SAM" id="SignalP"/>
    </source>
</evidence>
<accession>A0A4R6UE76</accession>
<gene>
    <name evidence="4" type="ORF">EV696_1216</name>
</gene>
<feature type="chain" id="PRO_5020563985" evidence="2">
    <location>
        <begin position="29"/>
        <end position="1533"/>
    </location>
</feature>
<dbReference type="SUPFAM" id="SSF49313">
    <property type="entry name" value="Cadherin-like"/>
    <property type="match status" value="8"/>
</dbReference>
<keyword evidence="5" id="KW-1185">Reference proteome</keyword>
<comment type="caution">
    <text evidence="4">The sequence shown here is derived from an EMBL/GenBank/DDBJ whole genome shotgun (WGS) entry which is preliminary data.</text>
</comment>
<name>A0A4R6UE76_9GAMM</name>
<evidence type="ECO:0000256" key="1">
    <source>
        <dbReference type="ARBA" id="ARBA00022729"/>
    </source>
</evidence>
<dbReference type="InterPro" id="IPR015919">
    <property type="entry name" value="Cadherin-like_sf"/>
</dbReference>
<dbReference type="InterPro" id="IPR028994">
    <property type="entry name" value="Integrin_alpha_N"/>
</dbReference>
<dbReference type="Pfam" id="PF13517">
    <property type="entry name" value="FG-GAP_3"/>
    <property type="match status" value="2"/>
</dbReference>
<dbReference type="EMBL" id="SNYM01000021">
    <property type="protein sequence ID" value="TDQ45048.1"/>
    <property type="molecule type" value="Genomic_DNA"/>
</dbReference>
<dbReference type="Pfam" id="PF05345">
    <property type="entry name" value="He_PIG"/>
    <property type="match status" value="6"/>
</dbReference>
<evidence type="ECO:0000313" key="4">
    <source>
        <dbReference type="EMBL" id="TDQ45048.1"/>
    </source>
</evidence>
<dbReference type="GO" id="GO:0005509">
    <property type="term" value="F:calcium ion binding"/>
    <property type="evidence" value="ECO:0007669"/>
    <property type="project" value="InterPro"/>
</dbReference>
<dbReference type="InterPro" id="IPR013517">
    <property type="entry name" value="FG-GAP"/>
</dbReference>
<dbReference type="InterPro" id="IPR013783">
    <property type="entry name" value="Ig-like_fold"/>
</dbReference>
<dbReference type="PANTHER" id="PTHR45460">
    <property type="entry name" value="SIMILAR TO CYSTEINE PROTEINASE"/>
    <property type="match status" value="1"/>
</dbReference>
<keyword evidence="1 2" id="KW-0732">Signal</keyword>
<dbReference type="Gene3D" id="2.130.10.130">
    <property type="entry name" value="Integrin alpha, N-terminal"/>
    <property type="match status" value="1"/>
</dbReference>
<dbReference type="Pfam" id="PF07705">
    <property type="entry name" value="CARDB"/>
    <property type="match status" value="1"/>
</dbReference>
<dbReference type="SUPFAM" id="SSF69318">
    <property type="entry name" value="Integrin alpha N-terminal domain"/>
    <property type="match status" value="1"/>
</dbReference>
<organism evidence="4 5">
    <name type="scientific">Permianibacter aggregans</name>
    <dbReference type="NCBI Taxonomy" id="1510150"/>
    <lineage>
        <taxon>Bacteria</taxon>
        <taxon>Pseudomonadati</taxon>
        <taxon>Pseudomonadota</taxon>
        <taxon>Gammaproteobacteria</taxon>
        <taxon>Pseudomonadales</taxon>
        <taxon>Pseudomonadaceae</taxon>
        <taxon>Permianibacter</taxon>
    </lineage>
</organism>
<reference evidence="4 5" key="1">
    <citation type="submission" date="2019-03" db="EMBL/GenBank/DDBJ databases">
        <title>Genomic Encyclopedia of Type Strains, Phase IV (KMG-IV): sequencing the most valuable type-strain genomes for metagenomic binning, comparative biology and taxonomic classification.</title>
        <authorList>
            <person name="Goeker M."/>
        </authorList>
    </citation>
    <scope>NUCLEOTIDE SEQUENCE [LARGE SCALE GENOMIC DNA]</scope>
    <source>
        <strain evidence="4 5">DSM 103792</strain>
    </source>
</reference>
<sequence length="1533" mass="166421">MIRSGMDASMWLPLFVFASMLFNPSAQGAGLELLENRIFQRSTGKPVTEVVSFSARSGEQVQFTLWNGGRENQYCRISSADIRLNNISLFRPSDFNQGVSVLVKSATLRAQNTISVSLASKPGCAVEFNAGRANQAPVIVSTPEDKVWVPNTFVYQARALNEVDEKVTFSLEEGPSALSITEEGYLSWTVTPADIGQHSVTIKATDVQGAFDTQSFLIYVLAPINQPPKFSSLPSQLVLQPGNVWQYPATAIDPENEPLVFSIDEAPEGFQVNAQTGFFYWLPVPEQAGQHRIIIRVQDPHGEMDTQQFSLAVNLGEEFWPPVIVSKPVQQTFVGATYRYPVIATDPDSPNLAFELLESVPGMSISQDSGEVLWTVPTDQLTGTIRITIKVSDERGQSDQQQYLLQVFRPNRAPSFVSLPPHVVTEQTRFRYDAKAVDPDVGDVLQYGFSLLNTNASINPETGVFHWQPDNRLAETVSLAHEYCMSDAPAEGVLDPVQKWRWQGVDGNSANADVFGPPMIAQLTDDNGDQVIDQRDTPDLVFIERRTNWLTAIDGATGKQHWVSKTIKLNGLGSVAVADIDGDGKVEIVATNESRNALHAFDHQGVLKWTAATGPTKTSPRDGISIADLDGDGQPEILHGARVFSHQGQLLWSGHQDSGGLESYGVLSIAADIDLDGKQEVIAGRTVYRHDGQVWWHRGDISAGSGMNAVGNFDQDDEAEIVLVASGQVYLLDSNGTTIWGPVAIPGGGIGGPPTVADFDGDGEPEIGVAGYSRYVVFETDGSIKWTAPVEDYSSNRTGSSVFDFEGDGRAEVLYADEKFFRVYDGETGLVRYQLANTSGTTLEYPLVVDIDNDNQAEIVLPSNESNTRGIRVLESASGSWVPTRDLWNQHAYAITNINDDGSIPRVPERSWLRHNTFRLNAFLDRPARALADLHVGNLQLLKAGQYYQVEATVRNRGTKPSSASTVVFRMDEGLPAVLEVSSAPIPGLNAGESIQVKSRLLTAQELKAYVMVQVDEAQLVAECAENNNTAGAALFHIHATDPGQLSDQQVFLVRVMQDNRAPAFVSTPPLQAQALTHYRYKPEVHDDNAGDSLVFTLKQAPNGMRINRETGELRWTPTNADVGQHEVELEAKDLTGATALQRFSMMVSSYVGPNREPVILSAPLTEARVNTAYEYQLQAWDEDGDALTYVFGVVPAGMTITDSGKIQWIPSLPQLGDNAVAVAVGDSKGGVAVQTFVVNVSGDLTNRAPVISPASYRAARVNEAWQYQVQAADPDGDALYFSLSQAPSGMFIDNSGLLQWTPSSSAVGDHSIVLRVTDGKGGQATTSFVLPVSQTVNLGNQPPAITSTPSQLIDQGNSYQYQLMATDSDGDLLSYQLLQAPEGMHIDANGLIQWTPQVGQIGEVMVRVQVTDGRGGIVTQTFNIVVRDPQAANNAPVIHSAPKTSVKIGQSYQYVVSASDPDGDNLVYSLGNVPAGMSINEATGVITWTPQNNQVGIHRIVVNVADGKGGQTEQRFDLYATAVAAANRRRCR</sequence>
<feature type="domain" description="Dystroglycan-type cadherin-like" evidence="3">
    <location>
        <begin position="1437"/>
        <end position="1528"/>
    </location>
</feature>
<dbReference type="SMART" id="SM00736">
    <property type="entry name" value="CADG"/>
    <property type="match status" value="3"/>
</dbReference>
<dbReference type="PANTHER" id="PTHR45460:SF2">
    <property type="entry name" value="ALPHA 1,3 GLUCANASE, GH71 FAMILY (EUROFUNG)"/>
    <property type="match status" value="1"/>
</dbReference>
<dbReference type="Gene3D" id="2.60.40.10">
    <property type="entry name" value="Immunoglobulins"/>
    <property type="match status" value="9"/>
</dbReference>
<dbReference type="Proteomes" id="UP000295375">
    <property type="component" value="Unassembled WGS sequence"/>
</dbReference>
<evidence type="ECO:0000259" key="3">
    <source>
        <dbReference type="SMART" id="SM00736"/>
    </source>
</evidence>